<evidence type="ECO:0000259" key="1">
    <source>
        <dbReference type="Pfam" id="PF01243"/>
    </source>
</evidence>
<dbReference type="AlphaFoldDB" id="A0A3A1N5F1"/>
<dbReference type="OrthoDB" id="9796486at2"/>
<dbReference type="Gene3D" id="2.30.110.10">
    <property type="entry name" value="Electron Transport, Fmn-binding Protein, Chain A"/>
    <property type="match status" value="1"/>
</dbReference>
<evidence type="ECO:0000313" key="2">
    <source>
        <dbReference type="EMBL" id="RIV32739.1"/>
    </source>
</evidence>
<dbReference type="EMBL" id="QXFH01000072">
    <property type="protein sequence ID" value="RIV32739.1"/>
    <property type="molecule type" value="Genomic_DNA"/>
</dbReference>
<sequence>MKKQKDIFTSDIAFTSTIKALQEHYDSRKAYARMESKRGWANELSPPIIDFVEKRDSLYMGTSNQEGQPYIQHRGGAPGFLKVMDPKTLAFADFSGNQQYISVGNLSENPRSFMFLMDYPSRTRVKIWGEAHVEFKDKALMESLAVDGYSANVERAIIFKIKAVDVNCPQHIVQRYTSEEIDQMMTPLKERITELENELNKLK</sequence>
<protein>
    <submittedName>
        <fullName evidence="2">Pyridoxamine 5'-phosphate oxidase</fullName>
    </submittedName>
</protein>
<dbReference type="SUPFAM" id="SSF50475">
    <property type="entry name" value="FMN-binding split barrel"/>
    <property type="match status" value="1"/>
</dbReference>
<dbReference type="RefSeq" id="WP_119607979.1">
    <property type="nucleotide sequence ID" value="NZ_QXFH01000072.1"/>
</dbReference>
<dbReference type="Pfam" id="PF01243">
    <property type="entry name" value="PNPOx_N"/>
    <property type="match status" value="1"/>
</dbReference>
<dbReference type="InterPro" id="IPR012349">
    <property type="entry name" value="Split_barrel_FMN-bd"/>
</dbReference>
<reference evidence="2 3" key="1">
    <citation type="submission" date="2018-08" db="EMBL/GenBank/DDBJ databases">
        <title>Proposal of Muricauda 72 sp.nov. and Muricauda NH166 sp.nov., isolated from seawater.</title>
        <authorList>
            <person name="Cheng H."/>
            <person name="Wu Y.-H."/>
            <person name="Guo L.-L."/>
            <person name="Xu X.-W."/>
        </authorList>
    </citation>
    <scope>NUCLEOTIDE SEQUENCE [LARGE SCALE GENOMIC DNA]</scope>
    <source>
        <strain evidence="2 3">KCTC 22173</strain>
    </source>
</reference>
<proteinExistence type="predicted"/>
<name>A0A3A1N5F1_9FLAO</name>
<dbReference type="Proteomes" id="UP000266067">
    <property type="component" value="Unassembled WGS sequence"/>
</dbReference>
<dbReference type="PANTHER" id="PTHR42815">
    <property type="entry name" value="FAD-BINDING, PUTATIVE (AFU_ORTHOLOGUE AFUA_6G07600)-RELATED"/>
    <property type="match status" value="1"/>
</dbReference>
<gene>
    <name evidence="2" type="ORF">D2V08_09880</name>
</gene>
<feature type="domain" description="Pyridoxamine 5'-phosphate oxidase N-terminal" evidence="1">
    <location>
        <begin position="50"/>
        <end position="151"/>
    </location>
</feature>
<keyword evidence="3" id="KW-1185">Reference proteome</keyword>
<comment type="caution">
    <text evidence="2">The sequence shown here is derived from an EMBL/GenBank/DDBJ whole genome shotgun (WGS) entry which is preliminary data.</text>
</comment>
<organism evidence="2 3">
    <name type="scientific">Flagellimonas lutimaris</name>
    <dbReference type="NCBI Taxonomy" id="475082"/>
    <lineage>
        <taxon>Bacteria</taxon>
        <taxon>Pseudomonadati</taxon>
        <taxon>Bacteroidota</taxon>
        <taxon>Flavobacteriia</taxon>
        <taxon>Flavobacteriales</taxon>
        <taxon>Flavobacteriaceae</taxon>
        <taxon>Flagellimonas</taxon>
    </lineage>
</organism>
<evidence type="ECO:0000313" key="3">
    <source>
        <dbReference type="Proteomes" id="UP000266067"/>
    </source>
</evidence>
<dbReference type="InterPro" id="IPR011576">
    <property type="entry name" value="Pyridox_Oxase_N"/>
</dbReference>
<accession>A0A3A1N5F1</accession>
<dbReference type="PANTHER" id="PTHR42815:SF2">
    <property type="entry name" value="FAD-BINDING, PUTATIVE (AFU_ORTHOLOGUE AFUA_6G07600)-RELATED"/>
    <property type="match status" value="1"/>
</dbReference>